<protein>
    <submittedName>
        <fullName evidence="2">Uncharacterized protein</fullName>
    </submittedName>
</protein>
<name>A0A6A6WBN5_9PEZI</name>
<evidence type="ECO:0000256" key="1">
    <source>
        <dbReference type="SAM" id="MobiDB-lite"/>
    </source>
</evidence>
<evidence type="ECO:0000313" key="3">
    <source>
        <dbReference type="Proteomes" id="UP000799437"/>
    </source>
</evidence>
<dbReference type="GeneID" id="54481791"/>
<sequence>MNESDPKTSHPLPTQPTSPPATPSSKTQPRFPSATSHPPTRYAGLFTYSAFSQSQSPPLEHIEPIGQGHHFNYTRPQAQNTSARRSSVSSFAQASSPEPSDAGTQNSGLGIQKPLDRKASQDQLIIEELADTTSSFASDVEIVRPDNTEEVTSDHGHDDRDILLGGFRRMNCGTDDENVSGEQARRYRRKKKRWSAGYYKRTHSQSIGSDTDTDDLEELNAHDLGCSARRLRRRVRGPGDRSSLTFEELPSFNIPEDEEPNGHDTFRSSPALLDGEIVPSLEALPFWVLDDPMIIDSDISRPSSRA</sequence>
<reference evidence="2" key="1">
    <citation type="journal article" date="2020" name="Stud. Mycol.">
        <title>101 Dothideomycetes genomes: a test case for predicting lifestyles and emergence of pathogens.</title>
        <authorList>
            <person name="Haridas S."/>
            <person name="Albert R."/>
            <person name="Binder M."/>
            <person name="Bloem J."/>
            <person name="Labutti K."/>
            <person name="Salamov A."/>
            <person name="Andreopoulos B."/>
            <person name="Baker S."/>
            <person name="Barry K."/>
            <person name="Bills G."/>
            <person name="Bluhm B."/>
            <person name="Cannon C."/>
            <person name="Castanera R."/>
            <person name="Culley D."/>
            <person name="Daum C."/>
            <person name="Ezra D."/>
            <person name="Gonzalez J."/>
            <person name="Henrissat B."/>
            <person name="Kuo A."/>
            <person name="Liang C."/>
            <person name="Lipzen A."/>
            <person name="Lutzoni F."/>
            <person name="Magnuson J."/>
            <person name="Mondo S."/>
            <person name="Nolan M."/>
            <person name="Ohm R."/>
            <person name="Pangilinan J."/>
            <person name="Park H.-J."/>
            <person name="Ramirez L."/>
            <person name="Alfaro M."/>
            <person name="Sun H."/>
            <person name="Tritt A."/>
            <person name="Yoshinaga Y."/>
            <person name="Zwiers L.-H."/>
            <person name="Turgeon B."/>
            <person name="Goodwin S."/>
            <person name="Spatafora J."/>
            <person name="Crous P."/>
            <person name="Grigoriev I."/>
        </authorList>
    </citation>
    <scope>NUCLEOTIDE SEQUENCE</scope>
    <source>
        <strain evidence="2">CBS 121739</strain>
    </source>
</reference>
<keyword evidence="3" id="KW-1185">Reference proteome</keyword>
<accession>A0A6A6WBN5</accession>
<feature type="compositionally biased region" description="Pro residues" evidence="1">
    <location>
        <begin position="13"/>
        <end position="22"/>
    </location>
</feature>
<dbReference type="OrthoDB" id="4186058at2759"/>
<dbReference type="Proteomes" id="UP000799437">
    <property type="component" value="Unassembled WGS sequence"/>
</dbReference>
<feature type="region of interest" description="Disordered" evidence="1">
    <location>
        <begin position="251"/>
        <end position="270"/>
    </location>
</feature>
<dbReference type="EMBL" id="ML996569">
    <property type="protein sequence ID" value="KAF2759985.1"/>
    <property type="molecule type" value="Genomic_DNA"/>
</dbReference>
<dbReference type="AlphaFoldDB" id="A0A6A6WBN5"/>
<dbReference type="RefSeq" id="XP_033602436.1">
    <property type="nucleotide sequence ID" value="XM_033740737.1"/>
</dbReference>
<gene>
    <name evidence="2" type="ORF">EJ05DRAFT_317836</name>
</gene>
<proteinExistence type="predicted"/>
<evidence type="ECO:0000313" key="2">
    <source>
        <dbReference type="EMBL" id="KAF2759985.1"/>
    </source>
</evidence>
<organism evidence="2 3">
    <name type="scientific">Pseudovirgaria hyperparasitica</name>
    <dbReference type="NCBI Taxonomy" id="470096"/>
    <lineage>
        <taxon>Eukaryota</taxon>
        <taxon>Fungi</taxon>
        <taxon>Dikarya</taxon>
        <taxon>Ascomycota</taxon>
        <taxon>Pezizomycotina</taxon>
        <taxon>Dothideomycetes</taxon>
        <taxon>Dothideomycetes incertae sedis</taxon>
        <taxon>Acrospermales</taxon>
        <taxon>Acrospermaceae</taxon>
        <taxon>Pseudovirgaria</taxon>
    </lineage>
</organism>
<feature type="region of interest" description="Disordered" evidence="1">
    <location>
        <begin position="1"/>
        <end position="116"/>
    </location>
</feature>
<feature type="compositionally biased region" description="Low complexity" evidence="1">
    <location>
        <begin position="82"/>
        <end position="96"/>
    </location>
</feature>